<evidence type="ECO:0000259" key="6">
    <source>
        <dbReference type="Pfam" id="PF02931"/>
    </source>
</evidence>
<feature type="domain" description="Neurotransmitter-gated ion-channel ligand-binding" evidence="6">
    <location>
        <begin position="46"/>
        <end position="253"/>
    </location>
</feature>
<dbReference type="Proteomes" id="UP000515154">
    <property type="component" value="Linkage group LG6"/>
</dbReference>
<organism evidence="7 8">
    <name type="scientific">Octopus sinensis</name>
    <name type="common">East Asian common octopus</name>
    <dbReference type="NCBI Taxonomy" id="2607531"/>
    <lineage>
        <taxon>Eukaryota</taxon>
        <taxon>Metazoa</taxon>
        <taxon>Spiralia</taxon>
        <taxon>Lophotrochozoa</taxon>
        <taxon>Mollusca</taxon>
        <taxon>Cephalopoda</taxon>
        <taxon>Coleoidea</taxon>
        <taxon>Octopodiformes</taxon>
        <taxon>Octopoda</taxon>
        <taxon>Incirrata</taxon>
        <taxon>Octopodidae</taxon>
        <taxon>Octopus</taxon>
    </lineage>
</organism>
<dbReference type="GO" id="GO:0016020">
    <property type="term" value="C:membrane"/>
    <property type="evidence" value="ECO:0007669"/>
    <property type="project" value="UniProtKB-SubCell"/>
</dbReference>
<dbReference type="AlphaFoldDB" id="A0A6P7SHK1"/>
<comment type="caution">
    <text evidence="5">Lacks conserved residue(s) required for the propagation of feature annotation.</text>
</comment>
<evidence type="ECO:0000256" key="3">
    <source>
        <dbReference type="ARBA" id="ARBA00022989"/>
    </source>
</evidence>
<keyword evidence="8" id="KW-0675">Receptor</keyword>
<dbReference type="InterPro" id="IPR018000">
    <property type="entry name" value="Neurotransmitter_ion_chnl_CS"/>
</dbReference>
<accession>A0A6P7SHK1</accession>
<dbReference type="Pfam" id="PF02931">
    <property type="entry name" value="Neur_chan_LBD"/>
    <property type="match status" value="1"/>
</dbReference>
<dbReference type="GO" id="GO:0005230">
    <property type="term" value="F:extracellular ligand-gated monoatomic ion channel activity"/>
    <property type="evidence" value="ECO:0007669"/>
    <property type="project" value="InterPro"/>
</dbReference>
<keyword evidence="5" id="KW-0407">Ion channel</keyword>
<reference evidence="8" key="1">
    <citation type="submission" date="2025-08" db="UniProtKB">
        <authorList>
            <consortium name="RefSeq"/>
        </authorList>
    </citation>
    <scope>IDENTIFICATION</scope>
</reference>
<feature type="transmembrane region" description="Helical" evidence="5">
    <location>
        <begin position="465"/>
        <end position="488"/>
    </location>
</feature>
<dbReference type="CDD" id="cd18989">
    <property type="entry name" value="LGIC_ECD_cation"/>
    <property type="match status" value="1"/>
</dbReference>
<keyword evidence="5" id="KW-0406">Ion transport</keyword>
<evidence type="ECO:0000256" key="4">
    <source>
        <dbReference type="ARBA" id="ARBA00023136"/>
    </source>
</evidence>
<name>A0A6P7SHK1_9MOLL</name>
<keyword evidence="2 5" id="KW-0812">Transmembrane</keyword>
<dbReference type="RefSeq" id="XP_029637862.2">
    <property type="nucleotide sequence ID" value="XM_029782002.2"/>
</dbReference>
<feature type="chain" id="PRO_5029034144" evidence="5">
    <location>
        <begin position="22"/>
        <end position="489"/>
    </location>
</feature>
<dbReference type="SUPFAM" id="SSF63712">
    <property type="entry name" value="Nicotinic receptor ligand binding domain-like"/>
    <property type="match status" value="1"/>
</dbReference>
<keyword evidence="5" id="KW-0813">Transport</keyword>
<dbReference type="FunFam" id="2.70.170.10:FF:000028">
    <property type="entry name" value="AcetylCholine Receptor"/>
    <property type="match status" value="1"/>
</dbReference>
<dbReference type="PRINTS" id="PR00252">
    <property type="entry name" value="NRIONCHANNEL"/>
</dbReference>
<evidence type="ECO:0000256" key="5">
    <source>
        <dbReference type="RuleBase" id="RU000687"/>
    </source>
</evidence>
<sequence>MAIYLTACVTYILLLLEVIHGDSEIERSNNSADFHGVHAAKLEDTQRLHRDLFHRYNTMVRPIQDQDKPVTINMDLYLMSITSLDEKEQTMRIMGYLHLDWTDHQLKWAPDRYGGLKHLVLPTDKVWTPQLLLGNSASNFKDLTKEKLQLKVYWNGEVEWSPGGQMTVSCRLNITSFPFDRQTCSIVFGSWTEDANAIVFKPRSEKIEFDHYVENNEWEIESTMTGNLKVNHQSRESEKTYSNAVFSIKLKRRRTFHIVSTYIPFVLLALLNLAAHVVPVMSGEKLMLATTTLLAYAVLLNDINRKIPGNSATTSVLDWSFWTSQGVCLTMFLVISTATVWISAIQLRIMHSKSSFPSSFSKSGLSTSSFNDETSLTVPLDATLSTGASCSGTAGTSADKLESYVMVDYLRHQQSSSGEEGCAGGIPPAGMENFINAIVSQREQRKFQHRRLEGKRRKFFLSKNLGCWFSLIATLLTILTALAPLFVIT</sequence>
<keyword evidence="4 5" id="KW-0472">Membrane</keyword>
<dbReference type="Gene3D" id="1.20.58.390">
    <property type="entry name" value="Neurotransmitter-gated ion-channel transmembrane domain"/>
    <property type="match status" value="1"/>
</dbReference>
<evidence type="ECO:0000256" key="2">
    <source>
        <dbReference type="ARBA" id="ARBA00022692"/>
    </source>
</evidence>
<evidence type="ECO:0000313" key="8">
    <source>
        <dbReference type="RefSeq" id="XP_029637862.2"/>
    </source>
</evidence>
<keyword evidence="5" id="KW-0732">Signal</keyword>
<dbReference type="KEGG" id="osn:115213083"/>
<keyword evidence="7" id="KW-1185">Reference proteome</keyword>
<dbReference type="InterPro" id="IPR006202">
    <property type="entry name" value="Neur_chan_lig-bd"/>
</dbReference>
<keyword evidence="3 5" id="KW-1133">Transmembrane helix</keyword>
<feature type="transmembrane region" description="Helical" evidence="5">
    <location>
        <begin position="256"/>
        <end position="274"/>
    </location>
</feature>
<comment type="subcellular location">
    <subcellularLocation>
        <location evidence="1">Membrane</location>
        <topology evidence="1">Multi-pass membrane protein</topology>
    </subcellularLocation>
</comment>
<dbReference type="PANTHER" id="PTHR18945">
    <property type="entry name" value="NEUROTRANSMITTER GATED ION CHANNEL"/>
    <property type="match status" value="1"/>
</dbReference>
<dbReference type="PROSITE" id="PS00236">
    <property type="entry name" value="NEUROTR_ION_CHANNEL"/>
    <property type="match status" value="1"/>
</dbReference>
<dbReference type="GO" id="GO:0004888">
    <property type="term" value="F:transmembrane signaling receptor activity"/>
    <property type="evidence" value="ECO:0007669"/>
    <property type="project" value="InterPro"/>
</dbReference>
<dbReference type="SUPFAM" id="SSF90112">
    <property type="entry name" value="Neurotransmitter-gated ion-channel transmembrane pore"/>
    <property type="match status" value="1"/>
</dbReference>
<comment type="similarity">
    <text evidence="5">Belongs to the ligand-gated ion channel (TC 1.A.9) family.</text>
</comment>
<dbReference type="InterPro" id="IPR036719">
    <property type="entry name" value="Neuro-gated_channel_TM_sf"/>
</dbReference>
<dbReference type="InterPro" id="IPR036734">
    <property type="entry name" value="Neur_chan_lig-bd_sf"/>
</dbReference>
<dbReference type="InterPro" id="IPR006201">
    <property type="entry name" value="Neur_channel"/>
</dbReference>
<dbReference type="InterPro" id="IPR038050">
    <property type="entry name" value="Neuro_actylchol_rec"/>
</dbReference>
<feature type="signal peptide" evidence="5">
    <location>
        <begin position="1"/>
        <end position="21"/>
    </location>
</feature>
<proteinExistence type="inferred from homology"/>
<feature type="transmembrane region" description="Helical" evidence="5">
    <location>
        <begin position="323"/>
        <end position="345"/>
    </location>
</feature>
<dbReference type="Gene3D" id="2.70.170.10">
    <property type="entry name" value="Neurotransmitter-gated ion-channel ligand-binding domain"/>
    <property type="match status" value="1"/>
</dbReference>
<evidence type="ECO:0000256" key="1">
    <source>
        <dbReference type="ARBA" id="ARBA00004141"/>
    </source>
</evidence>
<evidence type="ECO:0000313" key="7">
    <source>
        <dbReference type="Proteomes" id="UP000515154"/>
    </source>
</evidence>
<protein>
    <submittedName>
        <fullName evidence="8">Neuronal acetylcholine receptor subunit beta-3 isoform X1</fullName>
    </submittedName>
</protein>
<gene>
    <name evidence="8" type="primary">LOC115213083</name>
</gene>